<sequence length="145" mass="16195">MGNALVPELYCTDIDRSLAFYTGVLGFHVRYARPEEGFAYLEREGAELMLDRLASGPAVAGSRTWLAGPIAHPFGRGINLQIRVADVDGLHRAARAAGTTIFLEMEEKWYRAGTHEVGNRQFILLDPDGYLLRFYQDLGRRPLVA</sequence>
<evidence type="ECO:0000313" key="6">
    <source>
        <dbReference type="Proteomes" id="UP000278222"/>
    </source>
</evidence>
<keyword evidence="6" id="KW-1185">Reference proteome</keyword>
<dbReference type="GO" id="GO:0046677">
    <property type="term" value="P:response to antibiotic"/>
    <property type="evidence" value="ECO:0007669"/>
    <property type="project" value="UniProtKB-KW"/>
</dbReference>
<evidence type="ECO:0000256" key="3">
    <source>
        <dbReference type="ARBA" id="ARBA00023251"/>
    </source>
</evidence>
<dbReference type="EMBL" id="RJKX01000014">
    <property type="protein sequence ID" value="ROP90690.1"/>
    <property type="molecule type" value="Genomic_DNA"/>
</dbReference>
<protein>
    <recommendedName>
        <fullName evidence="2">Bleomycin resistance protein</fullName>
    </recommendedName>
</protein>
<comment type="similarity">
    <text evidence="1">Belongs to the bleomycin resistance protein family.</text>
</comment>
<dbReference type="InterPro" id="IPR037523">
    <property type="entry name" value="VOC_core"/>
</dbReference>
<reference evidence="5 6" key="1">
    <citation type="submission" date="2018-11" db="EMBL/GenBank/DDBJ databases">
        <title>Genomic Encyclopedia of Type Strains, Phase IV (KMG-IV): sequencing the most valuable type-strain genomes for metagenomic binning, comparative biology and taxonomic classification.</title>
        <authorList>
            <person name="Goeker M."/>
        </authorList>
    </citation>
    <scope>NUCLEOTIDE SEQUENCE [LARGE SCALE GENOMIC DNA]</scope>
    <source>
        <strain evidence="5 6">DSM 5900</strain>
    </source>
</reference>
<evidence type="ECO:0000256" key="1">
    <source>
        <dbReference type="ARBA" id="ARBA00011051"/>
    </source>
</evidence>
<dbReference type="GO" id="GO:0051213">
    <property type="term" value="F:dioxygenase activity"/>
    <property type="evidence" value="ECO:0007669"/>
    <property type="project" value="UniProtKB-KW"/>
</dbReference>
<comment type="caution">
    <text evidence="5">The sequence shown here is derived from an EMBL/GenBank/DDBJ whole genome shotgun (WGS) entry which is preliminary data.</text>
</comment>
<dbReference type="SUPFAM" id="SSF54593">
    <property type="entry name" value="Glyoxalase/Bleomycin resistance protein/Dihydroxybiphenyl dioxygenase"/>
    <property type="match status" value="1"/>
</dbReference>
<dbReference type="OrthoDB" id="284897at2"/>
<evidence type="ECO:0000259" key="4">
    <source>
        <dbReference type="PROSITE" id="PS51819"/>
    </source>
</evidence>
<name>A0A3N1LHF7_9PROT</name>
<dbReference type="PROSITE" id="PS51819">
    <property type="entry name" value="VOC"/>
    <property type="match status" value="1"/>
</dbReference>
<dbReference type="InterPro" id="IPR029068">
    <property type="entry name" value="Glyas_Bleomycin-R_OHBP_Dase"/>
</dbReference>
<dbReference type="Proteomes" id="UP000278222">
    <property type="component" value="Unassembled WGS sequence"/>
</dbReference>
<dbReference type="RefSeq" id="WP_123690095.1">
    <property type="nucleotide sequence ID" value="NZ_AP019700.1"/>
</dbReference>
<keyword evidence="5" id="KW-0223">Dioxygenase</keyword>
<dbReference type="Gene3D" id="3.10.180.10">
    <property type="entry name" value="2,3-Dihydroxybiphenyl 1,2-Dioxygenase, domain 1"/>
    <property type="match status" value="1"/>
</dbReference>
<gene>
    <name evidence="5" type="ORF">EDC65_2546</name>
</gene>
<evidence type="ECO:0000256" key="2">
    <source>
        <dbReference type="ARBA" id="ARBA00021572"/>
    </source>
</evidence>
<keyword evidence="5" id="KW-0456">Lyase</keyword>
<evidence type="ECO:0000313" key="5">
    <source>
        <dbReference type="EMBL" id="ROP90690.1"/>
    </source>
</evidence>
<dbReference type="Pfam" id="PF00903">
    <property type="entry name" value="Glyoxalase"/>
    <property type="match status" value="1"/>
</dbReference>
<dbReference type="InterPro" id="IPR000335">
    <property type="entry name" value="Bleomycin-R"/>
</dbReference>
<keyword evidence="5" id="KW-0560">Oxidoreductase</keyword>
<proteinExistence type="inferred from homology"/>
<feature type="domain" description="VOC" evidence="4">
    <location>
        <begin position="2"/>
        <end position="137"/>
    </location>
</feature>
<dbReference type="GO" id="GO:0016829">
    <property type="term" value="F:lyase activity"/>
    <property type="evidence" value="ECO:0007669"/>
    <property type="project" value="UniProtKB-KW"/>
</dbReference>
<dbReference type="InterPro" id="IPR004360">
    <property type="entry name" value="Glyas_Fos-R_dOase_dom"/>
</dbReference>
<accession>A0A3N1LHF7</accession>
<organism evidence="5 6">
    <name type="scientific">Stella humosa</name>
    <dbReference type="NCBI Taxonomy" id="94"/>
    <lineage>
        <taxon>Bacteria</taxon>
        <taxon>Pseudomonadati</taxon>
        <taxon>Pseudomonadota</taxon>
        <taxon>Alphaproteobacteria</taxon>
        <taxon>Rhodospirillales</taxon>
        <taxon>Stellaceae</taxon>
        <taxon>Stella</taxon>
    </lineage>
</organism>
<dbReference type="AlphaFoldDB" id="A0A3N1LHF7"/>
<dbReference type="CDD" id="cd08349">
    <property type="entry name" value="BLMA_like"/>
    <property type="match status" value="1"/>
</dbReference>
<keyword evidence="3" id="KW-0046">Antibiotic resistance</keyword>